<dbReference type="GO" id="GO:0005730">
    <property type="term" value="C:nucleolus"/>
    <property type="evidence" value="ECO:0007669"/>
    <property type="project" value="TreeGrafter"/>
</dbReference>
<keyword evidence="4" id="KW-1185">Reference proteome</keyword>
<dbReference type="InterPro" id="IPR050755">
    <property type="entry name" value="TRAFAC_YlqF/YawG_RiboMat"/>
</dbReference>
<evidence type="ECO:0000313" key="4">
    <source>
        <dbReference type="Proteomes" id="UP000694388"/>
    </source>
</evidence>
<proteinExistence type="predicted"/>
<dbReference type="PANTHER" id="PTHR11089">
    <property type="entry name" value="GTP-BINDING PROTEIN-RELATED"/>
    <property type="match status" value="1"/>
</dbReference>
<accession>A0A8C4NFW9</accession>
<name>A0A8C4NFW9_EPTBU</name>
<reference evidence="3" key="1">
    <citation type="submission" date="2025-08" db="UniProtKB">
        <authorList>
            <consortium name="Ensembl"/>
        </authorList>
    </citation>
    <scope>IDENTIFICATION</scope>
</reference>
<evidence type="ECO:0000256" key="2">
    <source>
        <dbReference type="ARBA" id="ARBA00023134"/>
    </source>
</evidence>
<keyword evidence="1" id="KW-0547">Nucleotide-binding</keyword>
<evidence type="ECO:0000256" key="1">
    <source>
        <dbReference type="ARBA" id="ARBA00022741"/>
    </source>
</evidence>
<dbReference type="AlphaFoldDB" id="A0A8C4NFW9"/>
<dbReference type="Ensembl" id="ENSEBUT00000006697.1">
    <property type="protein sequence ID" value="ENSEBUP00000006243.1"/>
    <property type="gene ID" value="ENSEBUG00000004153.1"/>
</dbReference>
<dbReference type="GO" id="GO:0005525">
    <property type="term" value="F:GTP binding"/>
    <property type="evidence" value="ECO:0007669"/>
    <property type="project" value="UniProtKB-KW"/>
</dbReference>
<dbReference type="PANTHER" id="PTHR11089:SF11">
    <property type="entry name" value="GUANINE NUCLEOTIDE-BINDING PROTEIN-LIKE 3"/>
    <property type="match status" value="1"/>
</dbReference>
<dbReference type="Proteomes" id="UP000694388">
    <property type="component" value="Unplaced"/>
</dbReference>
<reference evidence="3" key="2">
    <citation type="submission" date="2025-09" db="UniProtKB">
        <authorList>
            <consortium name="Ensembl"/>
        </authorList>
    </citation>
    <scope>IDENTIFICATION</scope>
</reference>
<organism evidence="3 4">
    <name type="scientific">Eptatretus burgeri</name>
    <name type="common">Inshore hagfish</name>
    <dbReference type="NCBI Taxonomy" id="7764"/>
    <lineage>
        <taxon>Eukaryota</taxon>
        <taxon>Metazoa</taxon>
        <taxon>Chordata</taxon>
        <taxon>Craniata</taxon>
        <taxon>Vertebrata</taxon>
        <taxon>Cyclostomata</taxon>
        <taxon>Myxini</taxon>
        <taxon>Myxiniformes</taxon>
        <taxon>Myxinidae</taxon>
        <taxon>Eptatretinae</taxon>
        <taxon>Eptatretus</taxon>
    </lineage>
</organism>
<evidence type="ECO:0000313" key="3">
    <source>
        <dbReference type="Ensembl" id="ENSEBUP00000006243.1"/>
    </source>
</evidence>
<protein>
    <submittedName>
        <fullName evidence="3">Uncharacterized protein</fullName>
    </submittedName>
</protein>
<sequence length="167" mass="18529">MQKPVCTCSPKPGITRCVQEVNLEKQLFLLDTPAIVAARTSPLMSRALRSLNLPELEFDPVSQVEAIFPSFNKEDLMLHYALPKFSNSHEFLQLLGQRWGQSTREGKLDSKSTARSVLVKWGGGCLACAGVSPLVRGNWIPNPRHVLCLSNGWGKCIFASYLLAFHC</sequence>
<keyword evidence="2" id="KW-0342">GTP-binding</keyword>